<protein>
    <submittedName>
        <fullName evidence="1">Uncharacterized protein</fullName>
    </submittedName>
</protein>
<evidence type="ECO:0000313" key="2">
    <source>
        <dbReference type="EMBL" id="CAB5218667.1"/>
    </source>
</evidence>
<dbReference type="EMBL" id="LR798264">
    <property type="protein sequence ID" value="CAB5218667.1"/>
    <property type="molecule type" value="Genomic_DNA"/>
</dbReference>
<evidence type="ECO:0000313" key="1">
    <source>
        <dbReference type="EMBL" id="CAB4128027.1"/>
    </source>
</evidence>
<proteinExistence type="predicted"/>
<dbReference type="EMBL" id="LR796224">
    <property type="protein sequence ID" value="CAB4128027.1"/>
    <property type="molecule type" value="Genomic_DNA"/>
</dbReference>
<gene>
    <name evidence="1" type="ORF">UFOVP107_3</name>
    <name evidence="2" type="ORF">UFOVP214_48</name>
</gene>
<sequence length="71" mass="7679">MYTIDSTKLTIRDVANLVKAGQTNDLNAMLPIMNKCVQVNDGRLAEDLPANHLAQIISAIVSRVSGDTNPK</sequence>
<reference evidence="1" key="1">
    <citation type="submission" date="2020-04" db="EMBL/GenBank/DDBJ databases">
        <authorList>
            <person name="Chiriac C."/>
            <person name="Salcher M."/>
            <person name="Ghai R."/>
            <person name="Kavagutti S V."/>
        </authorList>
    </citation>
    <scope>NUCLEOTIDE SEQUENCE</scope>
</reference>
<name>A0A6J5L464_9CAUD</name>
<organism evidence="1">
    <name type="scientific">uncultured Caudovirales phage</name>
    <dbReference type="NCBI Taxonomy" id="2100421"/>
    <lineage>
        <taxon>Viruses</taxon>
        <taxon>Duplodnaviria</taxon>
        <taxon>Heunggongvirae</taxon>
        <taxon>Uroviricota</taxon>
        <taxon>Caudoviricetes</taxon>
        <taxon>Peduoviridae</taxon>
        <taxon>Maltschvirus</taxon>
        <taxon>Maltschvirus maltsch</taxon>
    </lineage>
</organism>
<accession>A0A6J5L464</accession>